<evidence type="ECO:0000313" key="2">
    <source>
        <dbReference type="Proteomes" id="UP001501627"/>
    </source>
</evidence>
<evidence type="ECO:0000313" key="1">
    <source>
        <dbReference type="EMBL" id="GAA4002559.1"/>
    </source>
</evidence>
<organism evidence="1 2">
    <name type="scientific">Comamonas faecalis</name>
    <dbReference type="NCBI Taxonomy" id="1387849"/>
    <lineage>
        <taxon>Bacteria</taxon>
        <taxon>Pseudomonadati</taxon>
        <taxon>Pseudomonadota</taxon>
        <taxon>Betaproteobacteria</taxon>
        <taxon>Burkholderiales</taxon>
        <taxon>Comamonadaceae</taxon>
        <taxon>Comamonas</taxon>
    </lineage>
</organism>
<gene>
    <name evidence="1" type="ORF">GCM10022279_28100</name>
</gene>
<dbReference type="Proteomes" id="UP001501627">
    <property type="component" value="Unassembled WGS sequence"/>
</dbReference>
<keyword evidence="2" id="KW-1185">Reference proteome</keyword>
<sequence>MAVLLWGDRKPSPEECMLRVTFEDSTVIDYKDDEVIEIENFPPRDTPAAGWERTRDYPPEYRRATPLRIGVLTVGHRVRTGGGFLKVVSIERV</sequence>
<accession>A0ABP7RUU5</accession>
<reference evidence="2" key="1">
    <citation type="journal article" date="2019" name="Int. J. Syst. Evol. Microbiol.">
        <title>The Global Catalogue of Microorganisms (GCM) 10K type strain sequencing project: providing services to taxonomists for standard genome sequencing and annotation.</title>
        <authorList>
            <consortium name="The Broad Institute Genomics Platform"/>
            <consortium name="The Broad Institute Genome Sequencing Center for Infectious Disease"/>
            <person name="Wu L."/>
            <person name="Ma J."/>
        </authorList>
    </citation>
    <scope>NUCLEOTIDE SEQUENCE [LARGE SCALE GENOMIC DNA]</scope>
    <source>
        <strain evidence="2">JCM 17561</strain>
    </source>
</reference>
<protein>
    <submittedName>
        <fullName evidence="1">Uncharacterized protein</fullName>
    </submittedName>
</protein>
<dbReference type="EMBL" id="BAABBP010000031">
    <property type="protein sequence ID" value="GAA4002559.1"/>
    <property type="molecule type" value="Genomic_DNA"/>
</dbReference>
<name>A0ABP7RUU5_9BURK</name>
<comment type="caution">
    <text evidence="1">The sequence shown here is derived from an EMBL/GenBank/DDBJ whole genome shotgun (WGS) entry which is preliminary data.</text>
</comment>
<proteinExistence type="predicted"/>